<dbReference type="EMBL" id="LNKA01000001">
    <property type="protein sequence ID" value="KTC65401.1"/>
    <property type="molecule type" value="Genomic_DNA"/>
</dbReference>
<dbReference type="KEGG" id="ladl:NCTC12735_00396"/>
<protein>
    <submittedName>
        <fullName evidence="1">Uncharacterized protein</fullName>
    </submittedName>
</protein>
<reference evidence="1 3" key="1">
    <citation type="submission" date="2015-11" db="EMBL/GenBank/DDBJ databases">
        <title>Identification of large and diverse effector repertoires of 38 Legionella species.</title>
        <authorList>
            <person name="Burstein D."/>
            <person name="Amaro F."/>
            <person name="Zusman T."/>
            <person name="Lifshitz Z."/>
            <person name="Cohen O."/>
            <person name="Gilbert J.A."/>
            <person name="Pupko T."/>
            <person name="Shuman H.A."/>
            <person name="Segal G."/>
        </authorList>
    </citation>
    <scope>NUCLEOTIDE SEQUENCE [LARGE SCALE GENOMIC DNA]</scope>
    <source>
        <strain evidence="1 3">1762-AUS-E</strain>
    </source>
</reference>
<gene>
    <name evidence="1" type="ORF">Lade_0059</name>
    <name evidence="2" type="ORF">NCTC12735_00396</name>
</gene>
<dbReference type="EMBL" id="LR134418">
    <property type="protein sequence ID" value="VEH84777.1"/>
    <property type="molecule type" value="Genomic_DNA"/>
</dbReference>
<dbReference type="STRING" id="45056.Lade_0059"/>
<accession>A0A0W0R2Z6</accession>
<evidence type="ECO:0000313" key="2">
    <source>
        <dbReference type="EMBL" id="VEH84777.1"/>
    </source>
</evidence>
<dbReference type="OrthoDB" id="9995173at2"/>
<sequence length="854" mass="96954">MTNPTKVSEVALRAGALKGASELTTVAEAMVTSLVPGGATATSFLSEIAKQKEIIGLAVVAVVGAAMAIRHAISELNDARLDYDKVIRKCKIGAMEIPTDCEEGRLETEQLVVHQFVEMTKDTEHHLAPYFGIQEDTLTDKHHSRLYSVLPFSTMSKHLGQVIASSRPLDVARREIRLFLDGRLPKILGDLDRVFEKQWKPVEVVKHTFKGTNYLNDLKAPRFIMITLANLLWHLQHPVDPETGYPLSVSDSLALCREAAQFVNNLLNRDRRPFIHKIANEQNHLDEYVQMVEAHIRALHEAYEKELTQELNIQDVANRAHEVIRRMDTSVFEIVFTREETPGEKIPDDKAAGNIAELVSALNIILNGNPAILDYFLPFKDIPHRTAGVNHKLNTVIDLLIIFCHLPEDERRRLLDLLLKQGGTFSLFSKQLKSFYHEFVEPIQAVCKRDLGHGKIFGHASEEQVMVLTARRLIPLITLVIEDYGVSVDTERSTEVAEKSKATEVPIFSGIEQVEFINRNWVRDRGYYNLMLSAFITMNADSEALIDEFPKKQYRLTQVTKLLDSITELTFNYRNFLQHKGFQAFLKDAIRRVSVEFTQVGEKIKEIDRQILIRDNSSSRTMTDIIGSLLEDLFKSLRAFAAASSHLRDVVDAPDFTEQQQHILQKKLRSISEQYTRLFGIRLDTSAFTTDKTEAVFQENTCRPHSVRPSTVAALKSLIYRCSDALSFQSRYGHKGKLLRDLSLLVDHTANRLTDDQIRKVILELVRITASYTTLGFFHANYCETRSAKALINGLKDSDLNAELPLMDIIFGADTQIDYQLVADKVLFEKLVNMGREKHWEESAKDINRTTLMA</sequence>
<dbReference type="Proteomes" id="UP000281170">
    <property type="component" value="Plasmid 9"/>
</dbReference>
<evidence type="ECO:0000313" key="1">
    <source>
        <dbReference type="EMBL" id="KTC65401.1"/>
    </source>
</evidence>
<name>A0A0W0R2Z6_9GAMM</name>
<keyword evidence="3" id="KW-1185">Reference proteome</keyword>
<geneLocation type="plasmid" evidence="2 4">
    <name>9</name>
</geneLocation>
<dbReference type="PATRIC" id="fig|45056.6.peg.62"/>
<dbReference type="AlphaFoldDB" id="A0A0W0R2Z6"/>
<keyword evidence="2" id="KW-0614">Plasmid</keyword>
<dbReference type="Proteomes" id="UP000054859">
    <property type="component" value="Unassembled WGS sequence"/>
</dbReference>
<evidence type="ECO:0000313" key="3">
    <source>
        <dbReference type="Proteomes" id="UP000054859"/>
    </source>
</evidence>
<reference evidence="2 4" key="2">
    <citation type="submission" date="2018-12" db="EMBL/GenBank/DDBJ databases">
        <authorList>
            <consortium name="Pathogen Informatics"/>
        </authorList>
    </citation>
    <scope>NUCLEOTIDE SEQUENCE [LARGE SCALE GENOMIC DNA]</scope>
    <source>
        <strain evidence="2 4">NCTC12735</strain>
        <plasmid evidence="4">9</plasmid>
    </source>
</reference>
<organism evidence="1 3">
    <name type="scientific">Legionella adelaidensis</name>
    <dbReference type="NCBI Taxonomy" id="45056"/>
    <lineage>
        <taxon>Bacteria</taxon>
        <taxon>Pseudomonadati</taxon>
        <taxon>Pseudomonadota</taxon>
        <taxon>Gammaproteobacteria</taxon>
        <taxon>Legionellales</taxon>
        <taxon>Legionellaceae</taxon>
        <taxon>Legionella</taxon>
    </lineage>
</organism>
<evidence type="ECO:0000313" key="4">
    <source>
        <dbReference type="Proteomes" id="UP000281170"/>
    </source>
</evidence>
<proteinExistence type="predicted"/>
<dbReference type="RefSeq" id="WP_058461167.1">
    <property type="nucleotide sequence ID" value="NZ_CAAAHS010000003.1"/>
</dbReference>